<protein>
    <recommendedName>
        <fullName evidence="5">Lipoprotein</fullName>
    </recommendedName>
</protein>
<reference evidence="3 4" key="1">
    <citation type="submission" date="2015-04" db="EMBL/GenBank/DDBJ databases">
        <title>The draft genome sequence of Erythrobacter luteus KA37.</title>
        <authorList>
            <person name="Zhuang L."/>
            <person name="Liu Y."/>
            <person name="Shao Z."/>
        </authorList>
    </citation>
    <scope>NUCLEOTIDE SEQUENCE [LARGE SCALE GENOMIC DNA]</scope>
    <source>
        <strain evidence="3 4">KA37</strain>
    </source>
</reference>
<feature type="region of interest" description="Disordered" evidence="1">
    <location>
        <begin position="23"/>
        <end position="48"/>
    </location>
</feature>
<evidence type="ECO:0000256" key="2">
    <source>
        <dbReference type="SAM" id="SignalP"/>
    </source>
</evidence>
<dbReference type="Proteomes" id="UP000053464">
    <property type="component" value="Unassembled WGS sequence"/>
</dbReference>
<evidence type="ECO:0000313" key="4">
    <source>
        <dbReference type="Proteomes" id="UP000053464"/>
    </source>
</evidence>
<dbReference type="OrthoDB" id="5489750at2"/>
<name>A0A0G9MZN8_9SPHN</name>
<evidence type="ECO:0008006" key="5">
    <source>
        <dbReference type="Google" id="ProtNLM"/>
    </source>
</evidence>
<dbReference type="STRING" id="1581420.AAW00_11380"/>
<proteinExistence type="predicted"/>
<gene>
    <name evidence="3" type="ORF">AAW00_11380</name>
</gene>
<dbReference type="PATRIC" id="fig|1581420.6.peg.2326"/>
<sequence length="179" mass="17900">MTRRPLFAVTVPLALVLSACSDEPVDEAPQPPANEATAEPAPAASASAASAFPAGEWDMVSSGEGDGLFFAAREGEPGLVHIFCPAEGALLVNVNSFRPVGSEERLSFGSGGAVLTLVADPAGDSLRGGVSGEGPVPGELRAALTGVEGVSVNYGGQSLGPLPPVPAQVAQDFDTGCND</sequence>
<organism evidence="3 4">
    <name type="scientific">Aurantiacibacter luteus</name>
    <dbReference type="NCBI Taxonomy" id="1581420"/>
    <lineage>
        <taxon>Bacteria</taxon>
        <taxon>Pseudomonadati</taxon>
        <taxon>Pseudomonadota</taxon>
        <taxon>Alphaproteobacteria</taxon>
        <taxon>Sphingomonadales</taxon>
        <taxon>Erythrobacteraceae</taxon>
        <taxon>Aurantiacibacter</taxon>
    </lineage>
</organism>
<feature type="chain" id="PRO_5002580138" description="Lipoprotein" evidence="2">
    <location>
        <begin position="22"/>
        <end position="179"/>
    </location>
</feature>
<dbReference type="EMBL" id="LBHB01000002">
    <property type="protein sequence ID" value="KLE34743.1"/>
    <property type="molecule type" value="Genomic_DNA"/>
</dbReference>
<dbReference type="RefSeq" id="WP_047004391.1">
    <property type="nucleotide sequence ID" value="NZ_LBHB01000002.1"/>
</dbReference>
<evidence type="ECO:0000256" key="1">
    <source>
        <dbReference type="SAM" id="MobiDB-lite"/>
    </source>
</evidence>
<feature type="signal peptide" evidence="2">
    <location>
        <begin position="1"/>
        <end position="21"/>
    </location>
</feature>
<comment type="caution">
    <text evidence="3">The sequence shown here is derived from an EMBL/GenBank/DDBJ whole genome shotgun (WGS) entry which is preliminary data.</text>
</comment>
<dbReference type="AlphaFoldDB" id="A0A0G9MZN8"/>
<keyword evidence="2" id="KW-0732">Signal</keyword>
<evidence type="ECO:0000313" key="3">
    <source>
        <dbReference type="EMBL" id="KLE34743.1"/>
    </source>
</evidence>
<dbReference type="PROSITE" id="PS51257">
    <property type="entry name" value="PROKAR_LIPOPROTEIN"/>
    <property type="match status" value="1"/>
</dbReference>
<accession>A0A0G9MZN8</accession>
<keyword evidence="4" id="KW-1185">Reference proteome</keyword>
<feature type="compositionally biased region" description="Low complexity" evidence="1">
    <location>
        <begin position="33"/>
        <end position="48"/>
    </location>
</feature>